<keyword evidence="3" id="KW-1185">Reference proteome</keyword>
<comment type="caution">
    <text evidence="2">The sequence shown here is derived from an EMBL/GenBank/DDBJ whole genome shotgun (WGS) entry which is preliminary data.</text>
</comment>
<keyword evidence="1" id="KW-1133">Transmembrane helix</keyword>
<dbReference type="Proteomes" id="UP001054252">
    <property type="component" value="Unassembled WGS sequence"/>
</dbReference>
<protein>
    <submittedName>
        <fullName evidence="2">Uncharacterized protein</fullName>
    </submittedName>
</protein>
<evidence type="ECO:0000256" key="1">
    <source>
        <dbReference type="SAM" id="Phobius"/>
    </source>
</evidence>
<reference evidence="2 3" key="1">
    <citation type="journal article" date="2021" name="Commun. Biol.">
        <title>The genome of Shorea leprosula (Dipterocarpaceae) highlights the ecological relevance of drought in aseasonal tropical rainforests.</title>
        <authorList>
            <person name="Ng K.K.S."/>
            <person name="Kobayashi M.J."/>
            <person name="Fawcett J.A."/>
            <person name="Hatakeyama M."/>
            <person name="Paape T."/>
            <person name="Ng C.H."/>
            <person name="Ang C.C."/>
            <person name="Tnah L.H."/>
            <person name="Lee C.T."/>
            <person name="Nishiyama T."/>
            <person name="Sese J."/>
            <person name="O'Brien M.J."/>
            <person name="Copetti D."/>
            <person name="Mohd Noor M.I."/>
            <person name="Ong R.C."/>
            <person name="Putra M."/>
            <person name="Sireger I.Z."/>
            <person name="Indrioko S."/>
            <person name="Kosugi Y."/>
            <person name="Izuno A."/>
            <person name="Isagi Y."/>
            <person name="Lee S.L."/>
            <person name="Shimizu K.K."/>
        </authorList>
    </citation>
    <scope>NUCLEOTIDE SEQUENCE [LARGE SCALE GENOMIC DNA]</scope>
    <source>
        <strain evidence="2">214</strain>
    </source>
</reference>
<organism evidence="2 3">
    <name type="scientific">Rubroshorea leprosula</name>
    <dbReference type="NCBI Taxonomy" id="152421"/>
    <lineage>
        <taxon>Eukaryota</taxon>
        <taxon>Viridiplantae</taxon>
        <taxon>Streptophyta</taxon>
        <taxon>Embryophyta</taxon>
        <taxon>Tracheophyta</taxon>
        <taxon>Spermatophyta</taxon>
        <taxon>Magnoliopsida</taxon>
        <taxon>eudicotyledons</taxon>
        <taxon>Gunneridae</taxon>
        <taxon>Pentapetalae</taxon>
        <taxon>rosids</taxon>
        <taxon>malvids</taxon>
        <taxon>Malvales</taxon>
        <taxon>Dipterocarpaceae</taxon>
        <taxon>Rubroshorea</taxon>
    </lineage>
</organism>
<sequence>MEEFLTDQLAVNQSEQVMDDAKNTNNRIDAWRSIARFAGAVIGGVLMSRLPTSKQLYMPAILVGIGCILLYSYSICYEVSSGDHEEKSMNLGGF</sequence>
<dbReference type="AlphaFoldDB" id="A0AAV5LTU5"/>
<feature type="transmembrane region" description="Helical" evidence="1">
    <location>
        <begin position="56"/>
        <end position="74"/>
    </location>
</feature>
<dbReference type="EMBL" id="BPVZ01000137">
    <property type="protein sequence ID" value="GKV39897.1"/>
    <property type="molecule type" value="Genomic_DNA"/>
</dbReference>
<evidence type="ECO:0000313" key="2">
    <source>
        <dbReference type="EMBL" id="GKV39897.1"/>
    </source>
</evidence>
<keyword evidence="1" id="KW-0472">Membrane</keyword>
<evidence type="ECO:0000313" key="3">
    <source>
        <dbReference type="Proteomes" id="UP001054252"/>
    </source>
</evidence>
<accession>A0AAV5LTU5</accession>
<keyword evidence="1" id="KW-0812">Transmembrane</keyword>
<gene>
    <name evidence="2" type="ORF">SLEP1_g47597</name>
</gene>
<name>A0AAV5LTU5_9ROSI</name>
<proteinExistence type="predicted"/>